<reference evidence="2" key="2">
    <citation type="submission" date="2020-11" db="EMBL/GenBank/DDBJ databases">
        <authorList>
            <person name="McCartney M.A."/>
            <person name="Auch B."/>
            <person name="Kono T."/>
            <person name="Mallez S."/>
            <person name="Becker A."/>
            <person name="Gohl D.M."/>
            <person name="Silverstein K.A.T."/>
            <person name="Koren S."/>
            <person name="Bechman K.B."/>
            <person name="Herman A."/>
            <person name="Abrahante J.E."/>
            <person name="Garbe J."/>
        </authorList>
    </citation>
    <scope>NUCLEOTIDE SEQUENCE</scope>
    <source>
        <strain evidence="2">Duluth1</strain>
        <tissue evidence="2">Whole animal</tissue>
    </source>
</reference>
<dbReference type="Proteomes" id="UP000828390">
    <property type="component" value="Unassembled WGS sequence"/>
</dbReference>
<dbReference type="EMBL" id="JAIWYP010000006">
    <property type="protein sequence ID" value="KAH3808748.1"/>
    <property type="molecule type" value="Genomic_DNA"/>
</dbReference>
<keyword evidence="1" id="KW-1133">Transmembrane helix</keyword>
<sequence>MRLQKAEEHVVHINGLPKPLIIFAMAALAVHMHPFIKMGAVQPTESMRITKQTSFETN</sequence>
<comment type="caution">
    <text evidence="2">The sequence shown here is derived from an EMBL/GenBank/DDBJ whole genome shotgun (WGS) entry which is preliminary data.</text>
</comment>
<evidence type="ECO:0000256" key="1">
    <source>
        <dbReference type="SAM" id="Phobius"/>
    </source>
</evidence>
<evidence type="ECO:0000313" key="3">
    <source>
        <dbReference type="Proteomes" id="UP000828390"/>
    </source>
</evidence>
<evidence type="ECO:0000313" key="2">
    <source>
        <dbReference type="EMBL" id="KAH3808748.1"/>
    </source>
</evidence>
<proteinExistence type="predicted"/>
<reference evidence="2" key="1">
    <citation type="journal article" date="2019" name="bioRxiv">
        <title>The Genome of the Zebra Mussel, Dreissena polymorpha: A Resource for Invasive Species Research.</title>
        <authorList>
            <person name="McCartney M.A."/>
            <person name="Auch B."/>
            <person name="Kono T."/>
            <person name="Mallez S."/>
            <person name="Zhang Y."/>
            <person name="Obille A."/>
            <person name="Becker A."/>
            <person name="Abrahante J.E."/>
            <person name="Garbe J."/>
            <person name="Badalamenti J.P."/>
            <person name="Herman A."/>
            <person name="Mangelson H."/>
            <person name="Liachko I."/>
            <person name="Sullivan S."/>
            <person name="Sone E.D."/>
            <person name="Koren S."/>
            <person name="Silverstein K.A.T."/>
            <person name="Beckman K.B."/>
            <person name="Gohl D.M."/>
        </authorList>
    </citation>
    <scope>NUCLEOTIDE SEQUENCE</scope>
    <source>
        <strain evidence="2">Duluth1</strain>
        <tissue evidence="2">Whole animal</tissue>
    </source>
</reference>
<keyword evidence="1" id="KW-0812">Transmembrane</keyword>
<keyword evidence="1" id="KW-0472">Membrane</keyword>
<gene>
    <name evidence="2" type="ORF">DPMN_137106</name>
</gene>
<feature type="transmembrane region" description="Helical" evidence="1">
    <location>
        <begin position="20"/>
        <end position="41"/>
    </location>
</feature>
<keyword evidence="3" id="KW-1185">Reference proteome</keyword>
<name>A0A9D4G1A3_DREPO</name>
<accession>A0A9D4G1A3</accession>
<protein>
    <submittedName>
        <fullName evidence="2">Uncharacterized protein</fullName>
    </submittedName>
</protein>
<organism evidence="2 3">
    <name type="scientific">Dreissena polymorpha</name>
    <name type="common">Zebra mussel</name>
    <name type="synonym">Mytilus polymorpha</name>
    <dbReference type="NCBI Taxonomy" id="45954"/>
    <lineage>
        <taxon>Eukaryota</taxon>
        <taxon>Metazoa</taxon>
        <taxon>Spiralia</taxon>
        <taxon>Lophotrochozoa</taxon>
        <taxon>Mollusca</taxon>
        <taxon>Bivalvia</taxon>
        <taxon>Autobranchia</taxon>
        <taxon>Heteroconchia</taxon>
        <taxon>Euheterodonta</taxon>
        <taxon>Imparidentia</taxon>
        <taxon>Neoheterodontei</taxon>
        <taxon>Myida</taxon>
        <taxon>Dreissenoidea</taxon>
        <taxon>Dreissenidae</taxon>
        <taxon>Dreissena</taxon>
    </lineage>
</organism>
<dbReference type="AlphaFoldDB" id="A0A9D4G1A3"/>